<comment type="caution">
    <text evidence="2">The sequence shown here is derived from an EMBL/GenBank/DDBJ whole genome shotgun (WGS) entry which is preliminary data.</text>
</comment>
<name>A0ABP8N9U4_9BACT</name>
<reference evidence="3" key="1">
    <citation type="journal article" date="2019" name="Int. J. Syst. Evol. Microbiol.">
        <title>The Global Catalogue of Microorganisms (GCM) 10K type strain sequencing project: providing services to taxonomists for standard genome sequencing and annotation.</title>
        <authorList>
            <consortium name="The Broad Institute Genomics Platform"/>
            <consortium name="The Broad Institute Genome Sequencing Center for Infectious Disease"/>
            <person name="Wu L."/>
            <person name="Ma J."/>
        </authorList>
    </citation>
    <scope>NUCLEOTIDE SEQUENCE [LARGE SCALE GENOMIC DNA]</scope>
    <source>
        <strain evidence="3">JCM 32105</strain>
    </source>
</reference>
<accession>A0ABP8N9U4</accession>
<organism evidence="2 3">
    <name type="scientific">Nemorincola caseinilytica</name>
    <dbReference type="NCBI Taxonomy" id="2054315"/>
    <lineage>
        <taxon>Bacteria</taxon>
        <taxon>Pseudomonadati</taxon>
        <taxon>Bacteroidota</taxon>
        <taxon>Chitinophagia</taxon>
        <taxon>Chitinophagales</taxon>
        <taxon>Chitinophagaceae</taxon>
        <taxon>Nemorincola</taxon>
    </lineage>
</organism>
<evidence type="ECO:0000313" key="3">
    <source>
        <dbReference type="Proteomes" id="UP001500067"/>
    </source>
</evidence>
<gene>
    <name evidence="2" type="ORF">GCM10023093_09010</name>
</gene>
<dbReference type="SUPFAM" id="SSF55729">
    <property type="entry name" value="Acyl-CoA N-acyltransferases (Nat)"/>
    <property type="match status" value="1"/>
</dbReference>
<evidence type="ECO:0000259" key="1">
    <source>
        <dbReference type="PROSITE" id="PS51186"/>
    </source>
</evidence>
<dbReference type="InterPro" id="IPR016181">
    <property type="entry name" value="Acyl_CoA_acyltransferase"/>
</dbReference>
<evidence type="ECO:0000313" key="2">
    <source>
        <dbReference type="EMBL" id="GAA4462427.1"/>
    </source>
</evidence>
<protein>
    <submittedName>
        <fullName evidence="2">GNAT family protein</fullName>
    </submittedName>
</protein>
<dbReference type="Pfam" id="PF13302">
    <property type="entry name" value="Acetyltransf_3"/>
    <property type="match status" value="1"/>
</dbReference>
<keyword evidence="3" id="KW-1185">Reference proteome</keyword>
<dbReference type="Gene3D" id="3.40.630.30">
    <property type="match status" value="1"/>
</dbReference>
<proteinExistence type="predicted"/>
<dbReference type="InterPro" id="IPR000182">
    <property type="entry name" value="GNAT_dom"/>
</dbReference>
<dbReference type="EMBL" id="BAABFA010000007">
    <property type="protein sequence ID" value="GAA4462427.1"/>
    <property type="molecule type" value="Genomic_DNA"/>
</dbReference>
<feature type="domain" description="N-acetyltransferase" evidence="1">
    <location>
        <begin position="16"/>
        <end position="169"/>
    </location>
</feature>
<dbReference type="PROSITE" id="PS51186">
    <property type="entry name" value="GNAT"/>
    <property type="match status" value="1"/>
</dbReference>
<dbReference type="PANTHER" id="PTHR43610">
    <property type="entry name" value="BLL6696 PROTEIN"/>
    <property type="match status" value="1"/>
</dbReference>
<dbReference type="Proteomes" id="UP001500067">
    <property type="component" value="Unassembled WGS sequence"/>
</dbReference>
<dbReference type="PANTHER" id="PTHR43610:SF1">
    <property type="entry name" value="N-ACETYLTRANSFERASE DOMAIN-CONTAINING PROTEIN"/>
    <property type="match status" value="1"/>
</dbReference>
<sequence length="179" mass="20419">MLMSPHSGITLKGGLLTLRPMLSADHEALYHIAADPLIWEQHPERTRYMPEVFARYLESAMASQSAFVAIDNISGEIIGSSRYYNYDPATGNIAIGYTFLVRRCWANGYNKEMKCLMIDHAFTFAKTISFHVGSHNHRSRKTVEKTGATLYKTLQNEVEYRLAEEQWIQNAGYRPADRP</sequence>